<dbReference type="InterPro" id="IPR011042">
    <property type="entry name" value="6-blade_b-propeller_TolB-like"/>
</dbReference>
<evidence type="ECO:0008006" key="3">
    <source>
        <dbReference type="Google" id="ProtNLM"/>
    </source>
</evidence>
<dbReference type="Proteomes" id="UP000184041">
    <property type="component" value="Unassembled WGS sequence"/>
</dbReference>
<dbReference type="EMBL" id="FQUS01000001">
    <property type="protein sequence ID" value="SHE30125.1"/>
    <property type="molecule type" value="Genomic_DNA"/>
</dbReference>
<reference evidence="1 2" key="1">
    <citation type="submission" date="2016-11" db="EMBL/GenBank/DDBJ databases">
        <authorList>
            <person name="Jaros S."/>
            <person name="Januszkiewicz K."/>
            <person name="Wedrychowicz H."/>
        </authorList>
    </citation>
    <scope>NUCLEOTIDE SEQUENCE [LARGE SCALE GENOMIC DNA]</scope>
    <source>
        <strain evidence="1 2">DSM 21986</strain>
    </source>
</reference>
<dbReference type="PROSITE" id="PS51257">
    <property type="entry name" value="PROKAR_LIPOPROTEIN"/>
    <property type="match status" value="1"/>
</dbReference>
<dbReference type="AlphaFoldDB" id="A0A1M4SD91"/>
<dbReference type="SUPFAM" id="SSF101898">
    <property type="entry name" value="NHL repeat"/>
    <property type="match status" value="1"/>
</dbReference>
<dbReference type="STRING" id="1194090.SAMN05443144_1012"/>
<gene>
    <name evidence="1" type="ORF">SAMN05443144_1012</name>
</gene>
<dbReference type="Gene3D" id="2.120.10.30">
    <property type="entry name" value="TolB, C-terminal domain"/>
    <property type="match status" value="1"/>
</dbReference>
<sequence length="353" mass="39609">MILKSGFWYAVFFLIVGCASEENSEPITFEEREVSRMSLLIPSDSSHEVGAPSEIQAVRGGFLVYDYGVKKIFKLDSEGNTLLSFGSSGRGPGEYQDVLCFWEFDEGYWVFDYSSAKFVEYDRKGNWLEDHPITFDGFPDSPTRVEVINPEQFVIGSGGKEGSLLTLVDMQTQDIRHFGGSVGEYAGYNPREARKAILSGQIPAGSQNEVLLGSNQSGIFSLQQTTALLEKYARDGELIWQRSIKVPAIEDLFDRLFEENRRRINRDDFLLEFIHARRMATNEGGVAILLNTLENQPVTVVWVTDDGQDGTIVSFPEIDNDLLGLTFTISADGSYIYFSDALDGELYRAEWPV</sequence>
<name>A0A1M4SD91_9BACT</name>
<protein>
    <recommendedName>
        <fullName evidence="3">6-bladed beta-propeller protein</fullName>
    </recommendedName>
</protein>
<accession>A0A1M4SD91</accession>
<keyword evidence="2" id="KW-1185">Reference proteome</keyword>
<evidence type="ECO:0000313" key="2">
    <source>
        <dbReference type="Proteomes" id="UP000184041"/>
    </source>
</evidence>
<evidence type="ECO:0000313" key="1">
    <source>
        <dbReference type="EMBL" id="SHE30125.1"/>
    </source>
</evidence>
<proteinExistence type="predicted"/>
<organism evidence="1 2">
    <name type="scientific">Fodinibius roseus</name>
    <dbReference type="NCBI Taxonomy" id="1194090"/>
    <lineage>
        <taxon>Bacteria</taxon>
        <taxon>Pseudomonadati</taxon>
        <taxon>Balneolota</taxon>
        <taxon>Balneolia</taxon>
        <taxon>Balneolales</taxon>
        <taxon>Balneolaceae</taxon>
        <taxon>Fodinibius</taxon>
    </lineage>
</organism>